<evidence type="ECO:0000256" key="1">
    <source>
        <dbReference type="SAM" id="MobiDB-lite"/>
    </source>
</evidence>
<keyword evidence="2" id="KW-1133">Transmembrane helix</keyword>
<sequence length="234" mass="26233">MHIVRSITSFCAPDPISFNQNLGNRCQIFCSKSPSPNILSRLIVGVIIKDVIRISDIAIHIIIGLVKLTICTIKLPYSIPARLWGSIPSYEIGKEGLAHLGFSGFYFADIFISLANMINRYPKDLIEKVENCFSRFLSSKEEVHKTQLEGPQIAPCPKPETNLDESTFTTQKVDTDSDTSFEEESSQSQQEDPLYQALVECGTDPEKSKILATNYSSKYPKSFRHSINSIVSEY</sequence>
<organism evidence="3 4">
    <name type="scientific">Candidatus Rhabdochlamydia porcellionis</name>
    <dbReference type="NCBI Taxonomy" id="225148"/>
    <lineage>
        <taxon>Bacteria</taxon>
        <taxon>Pseudomonadati</taxon>
        <taxon>Chlamydiota</taxon>
        <taxon>Chlamydiia</taxon>
        <taxon>Parachlamydiales</taxon>
        <taxon>Candidatus Rhabdochlamydiaceae</taxon>
        <taxon>Candidatus Rhabdochlamydia</taxon>
    </lineage>
</organism>
<keyword evidence="4" id="KW-1185">Reference proteome</keyword>
<feature type="transmembrane region" description="Helical" evidence="2">
    <location>
        <begin position="57"/>
        <end position="77"/>
    </location>
</feature>
<name>A0ABX8YYH5_9BACT</name>
<reference evidence="3 4" key="1">
    <citation type="submission" date="2021-05" db="EMBL/GenBank/DDBJ databases">
        <title>Ecology and evolution of chlamydial symbionts of arthropods.</title>
        <authorList>
            <person name="Halter T."/>
            <person name="Sixt B.S."/>
            <person name="Toenshoff E.R."/>
            <person name="Koestlbacher S."/>
            <person name="Schulz F."/>
            <person name="Kostanjsek R."/>
            <person name="Collingro A."/>
            <person name="Hendrickx F."/>
            <person name="Horn M."/>
        </authorList>
    </citation>
    <scope>NUCLEOTIDE SEQUENCE [LARGE SCALE GENOMIC DNA]</scope>
    <source>
        <strain evidence="3 4">15C</strain>
    </source>
</reference>
<feature type="region of interest" description="Disordered" evidence="1">
    <location>
        <begin position="146"/>
        <end position="193"/>
    </location>
</feature>
<dbReference type="EMBL" id="CP075585">
    <property type="protein sequence ID" value="QZA58366.1"/>
    <property type="molecule type" value="Genomic_DNA"/>
</dbReference>
<evidence type="ECO:0000256" key="2">
    <source>
        <dbReference type="SAM" id="Phobius"/>
    </source>
</evidence>
<feature type="compositionally biased region" description="Acidic residues" evidence="1">
    <location>
        <begin position="176"/>
        <end position="185"/>
    </location>
</feature>
<feature type="transmembrane region" description="Helical" evidence="2">
    <location>
        <begin position="97"/>
        <end position="118"/>
    </location>
</feature>
<protein>
    <submittedName>
        <fullName evidence="3">Uncharacterized protein</fullName>
    </submittedName>
</protein>
<gene>
    <name evidence="3" type="ORF">RHAB15C_0000239</name>
</gene>
<keyword evidence="2" id="KW-0472">Membrane</keyword>
<evidence type="ECO:0000313" key="3">
    <source>
        <dbReference type="EMBL" id="QZA58366.1"/>
    </source>
</evidence>
<accession>A0ABX8YYH5</accession>
<keyword evidence="2" id="KW-0812">Transmembrane</keyword>
<evidence type="ECO:0000313" key="4">
    <source>
        <dbReference type="Proteomes" id="UP000822862"/>
    </source>
</evidence>
<proteinExistence type="predicted"/>
<dbReference type="Proteomes" id="UP000822862">
    <property type="component" value="Chromosome"/>
</dbReference>
<dbReference type="RefSeq" id="WP_194845508.1">
    <property type="nucleotide sequence ID" value="NZ_CP075585.1"/>
</dbReference>